<dbReference type="Proteomes" id="UP000199752">
    <property type="component" value="Chromosome 1"/>
</dbReference>
<evidence type="ECO:0000313" key="2">
    <source>
        <dbReference type="EMBL" id="PPS97022.1"/>
    </source>
</evidence>
<reference evidence="1" key="2">
    <citation type="submission" date="2015-08" db="EMBL/GenBank/DDBJ databases">
        <authorList>
            <person name="Babu N.S."/>
            <person name="Beckwith C.J."/>
            <person name="Beseler K.G."/>
            <person name="Brison A."/>
            <person name="Carone J.V."/>
            <person name="Caskin T.P."/>
            <person name="Diamond M."/>
            <person name="Durham M.E."/>
            <person name="Foxe J.M."/>
            <person name="Go M."/>
            <person name="Henderson B.A."/>
            <person name="Jones I.B."/>
            <person name="McGettigan J.A."/>
            <person name="Micheletti S.J."/>
            <person name="Nasrallah M.E."/>
            <person name="Ortiz D."/>
            <person name="Piller C.R."/>
            <person name="Privatt S.R."/>
            <person name="Schneider S.L."/>
            <person name="Sharp S."/>
            <person name="Smith T.C."/>
            <person name="Stanton J.D."/>
            <person name="Ullery H.E."/>
            <person name="Wilson R.J."/>
            <person name="Serrano M.G."/>
            <person name="Buck G."/>
            <person name="Lee V."/>
            <person name="Wang Y."/>
            <person name="Carvalho R."/>
            <person name="Voegtly L."/>
            <person name="Shi R."/>
            <person name="Duckworth R."/>
            <person name="Johnson A."/>
            <person name="Loviza R."/>
            <person name="Walstead R."/>
            <person name="Shah Z."/>
            <person name="Kiflezghi M."/>
            <person name="Wade K."/>
            <person name="Ball S.L."/>
            <person name="Bradley K.W."/>
            <person name="Asai D.J."/>
            <person name="Bowman C.A."/>
            <person name="Russell D.A."/>
            <person name="Pope W.H."/>
            <person name="Jacobs-Sera D."/>
            <person name="Hendrix R.W."/>
            <person name="Hatfull G.F."/>
        </authorList>
    </citation>
    <scope>NUCLEOTIDE SEQUENCE [LARGE SCALE GENOMIC DNA]</scope>
</reference>
<evidence type="ECO:0000313" key="3">
    <source>
        <dbReference type="Proteomes" id="UP001429100"/>
    </source>
</evidence>
<keyword evidence="3" id="KW-1185">Reference proteome</keyword>
<organism evidence="1">
    <name type="scientific">Cryptosporidium hominis</name>
    <dbReference type="NCBI Taxonomy" id="237895"/>
    <lineage>
        <taxon>Eukaryota</taxon>
        <taxon>Sar</taxon>
        <taxon>Alveolata</taxon>
        <taxon>Apicomplexa</taxon>
        <taxon>Conoidasida</taxon>
        <taxon>Coccidia</taxon>
        <taxon>Eucoccidiorida</taxon>
        <taxon>Eimeriorina</taxon>
        <taxon>Cryptosporidiidae</taxon>
        <taxon>Cryptosporidium</taxon>
    </lineage>
</organism>
<reference evidence="2 3" key="1">
    <citation type="submission" date="2014-11" db="EMBL/GenBank/DDBJ databases">
        <title>Comparative genomic analysis of Cryptosporidium hominis reveals occurrence of genetic recombination in virulent subtypes.</title>
        <authorList>
            <person name="Guo Y."/>
            <person name="Tang K."/>
            <person name="Frace M."/>
            <person name="Li N."/>
            <person name="Roellig D.M."/>
            <person name="Sammons S."/>
            <person name="Knipe K."/>
            <person name="Rowe L."/>
            <person name="Feng Y."/>
            <person name="Xiao L."/>
        </authorList>
    </citation>
    <scope>NUCLEOTIDE SEQUENCE [LARGE SCALE GENOMIC DNA]</scope>
    <source>
        <strain evidence="2">30976</strain>
    </source>
</reference>
<name>A0A0S4TC22_CRYHO</name>
<dbReference type="Proteomes" id="UP001429100">
    <property type="component" value="Unassembled WGS sequence"/>
</dbReference>
<dbReference type="EMBL" id="JTAI01000044">
    <property type="protein sequence ID" value="PPS97022.1"/>
    <property type="molecule type" value="Genomic_DNA"/>
</dbReference>
<dbReference type="VEuPathDB" id="CryptoDB:CHUDEA1_3600"/>
<dbReference type="VEuPathDB" id="CryptoDB:ChTU502y2012_376g0130"/>
<accession>A0A0S4TC22</accession>
<dbReference type="VEuPathDB" id="CryptoDB:Chro.10404"/>
<protein>
    <submittedName>
        <fullName evidence="1">Uncharacterized protein</fullName>
    </submittedName>
</protein>
<gene>
    <name evidence="1" type="ORF">CHUDEA1_3600</name>
    <name evidence="2" type="ORF">GY17_00001375</name>
</gene>
<dbReference type="VEuPathDB" id="CryptoDB:GY17_00001375"/>
<reference evidence="2 3" key="3">
    <citation type="submission" date="2017-10" db="EMBL/GenBank/DDBJ databases">
        <title>Consistent, comparative and evidence-based genome annotation and re-annotation for the closely-related species, Cryptosporidium parvum, C. hominis and C. tyzzeri.</title>
        <authorList>
            <person name="Baptista R.P."/>
            <person name="Li Y."/>
            <person name="Sateriale A."/>
            <person name="Striepen B."/>
            <person name="Kissinger J.C."/>
        </authorList>
    </citation>
    <scope>NUCLEOTIDE SEQUENCE [LARGE SCALE GENOMIC DNA]</scope>
    <source>
        <strain evidence="2">30976</strain>
    </source>
</reference>
<proteinExistence type="predicted"/>
<dbReference type="EMBL" id="LN877947">
    <property type="protein sequence ID" value="CUV04315.1"/>
    <property type="molecule type" value="Genomic_DNA"/>
</dbReference>
<evidence type="ECO:0000313" key="1">
    <source>
        <dbReference type="EMBL" id="CUV04315.1"/>
    </source>
</evidence>
<sequence>MSDSEESWHSFLEPENLEDIFKKRILEYDPKLGLNISKNIRSRSLELIDTLILPLNKLDKYEISTISLPILKTIRRLVIIYSNSISNLARLLEEIQTFEKTILFDICELEIIKNGIIEDLESDNNENNENIIRDVIHNFKNSIKRLRLKNIDLSIVDFLKLLQLDEFVNLQILELEDCEFEGIKRTKILESKTKISINSVKEFQCIRTDPIFARFFPNLKKVIYEANFSLGNDIYDPFQRYNNIEKGIGIEFFELRIPNHEISELQFLENFFIGSFPNLENLRELRIVGNSQDNKDFKKRSKYEAVKQLREVNMRYYRENSFSMLKVLELRNLYIPLDTFDHLILMFSLSNNNSRYKFQSYEIEGNQLLYNYQKVYATYNLKFEDGSSKNHYYNINKYHSMSIQEESDFMLNSDYTNLGFSHPDDISCKNKNDYDLLGMKLKDKDNYNRNTKESSKINENGYMNNKLQNKSPFQHDSQVMQPFLDIKRWIINISKTKENNNPENISNVLYSLNTHILILDNQLQEMKYQSITEIHRNLISRTILEYLVDPIKTCLSISNSRIVLSFGFDNLVYSGYMLGVLFEYQVTLKELSALSFLIPIDFFCQLKLNRIQVLKVSLFKDKNLEPKDLIQLCSWIERYGKNLNYIHIRVTGSSSKWVPKEAEITRLINLWKKMCPRTLEGKSQEKIKFECCFTDHIFSKMEKLPKDFEYDTESD</sequence>
<dbReference type="AlphaFoldDB" id="A0A0S4TC22"/>